<dbReference type="Proteomes" id="UP000324222">
    <property type="component" value="Unassembled WGS sequence"/>
</dbReference>
<sequence length="129" mass="14192">MTNALDAYSRYGTALSGPRVSDCRAAGLRGYGGGGSPLPRITSLSLVDMNIYQTQPCKQPIDAHEQCHLSTIAEGRLGLAAAPVSCRDPPGPPTQHRLPYYHLYDLNTLYLNFTLYKPIITMREISRII</sequence>
<dbReference type="EMBL" id="VSRR010003798">
    <property type="protein sequence ID" value="MPC37499.1"/>
    <property type="molecule type" value="Genomic_DNA"/>
</dbReference>
<gene>
    <name evidence="1" type="ORF">E2C01_030980</name>
</gene>
<reference evidence="1 2" key="1">
    <citation type="submission" date="2019-05" db="EMBL/GenBank/DDBJ databases">
        <title>Another draft genome of Portunus trituberculatus and its Hox gene families provides insights of decapod evolution.</title>
        <authorList>
            <person name="Jeong J.-H."/>
            <person name="Song I."/>
            <person name="Kim S."/>
            <person name="Choi T."/>
            <person name="Kim D."/>
            <person name="Ryu S."/>
            <person name="Kim W."/>
        </authorList>
    </citation>
    <scope>NUCLEOTIDE SEQUENCE [LARGE SCALE GENOMIC DNA]</scope>
    <source>
        <tissue evidence="1">Muscle</tissue>
    </source>
</reference>
<evidence type="ECO:0000313" key="1">
    <source>
        <dbReference type="EMBL" id="MPC37499.1"/>
    </source>
</evidence>
<comment type="caution">
    <text evidence="1">The sequence shown here is derived from an EMBL/GenBank/DDBJ whole genome shotgun (WGS) entry which is preliminary data.</text>
</comment>
<keyword evidence="2" id="KW-1185">Reference proteome</keyword>
<proteinExistence type="predicted"/>
<protein>
    <submittedName>
        <fullName evidence="1">Uncharacterized protein</fullName>
    </submittedName>
</protein>
<dbReference type="AlphaFoldDB" id="A0A5B7EWV7"/>
<evidence type="ECO:0000313" key="2">
    <source>
        <dbReference type="Proteomes" id="UP000324222"/>
    </source>
</evidence>
<accession>A0A5B7EWV7</accession>
<name>A0A5B7EWV7_PORTR</name>
<organism evidence="1 2">
    <name type="scientific">Portunus trituberculatus</name>
    <name type="common">Swimming crab</name>
    <name type="synonym">Neptunus trituberculatus</name>
    <dbReference type="NCBI Taxonomy" id="210409"/>
    <lineage>
        <taxon>Eukaryota</taxon>
        <taxon>Metazoa</taxon>
        <taxon>Ecdysozoa</taxon>
        <taxon>Arthropoda</taxon>
        <taxon>Crustacea</taxon>
        <taxon>Multicrustacea</taxon>
        <taxon>Malacostraca</taxon>
        <taxon>Eumalacostraca</taxon>
        <taxon>Eucarida</taxon>
        <taxon>Decapoda</taxon>
        <taxon>Pleocyemata</taxon>
        <taxon>Brachyura</taxon>
        <taxon>Eubrachyura</taxon>
        <taxon>Portunoidea</taxon>
        <taxon>Portunidae</taxon>
        <taxon>Portuninae</taxon>
        <taxon>Portunus</taxon>
    </lineage>
</organism>